<reference evidence="4" key="1">
    <citation type="submission" date="2020-04" db="EMBL/GenBank/DDBJ databases">
        <authorList>
            <person name="Neveu A P."/>
        </authorList>
    </citation>
    <scope>NUCLEOTIDE SEQUENCE</scope>
    <source>
        <tissue evidence="4">Whole embryo</tissue>
    </source>
</reference>
<feature type="chain" id="PRO_5026143519" evidence="3">
    <location>
        <begin position="25"/>
        <end position="416"/>
    </location>
</feature>
<accession>A0A6F9DIU4</accession>
<protein>
    <submittedName>
        <fullName evidence="4">Uncharacterized protein LOC100183792</fullName>
    </submittedName>
</protein>
<evidence type="ECO:0000313" key="4">
    <source>
        <dbReference type="EMBL" id="CAB3262825.1"/>
    </source>
</evidence>
<dbReference type="EMBL" id="LR786963">
    <property type="protein sequence ID" value="CAB3262825.1"/>
    <property type="molecule type" value="mRNA"/>
</dbReference>
<feature type="region of interest" description="Disordered" evidence="1">
    <location>
        <begin position="105"/>
        <end position="138"/>
    </location>
</feature>
<evidence type="ECO:0000256" key="1">
    <source>
        <dbReference type="SAM" id="MobiDB-lite"/>
    </source>
</evidence>
<feature type="transmembrane region" description="Helical" evidence="2">
    <location>
        <begin position="145"/>
        <end position="167"/>
    </location>
</feature>
<keyword evidence="2" id="KW-1133">Transmembrane helix</keyword>
<feature type="compositionally biased region" description="Polar residues" evidence="1">
    <location>
        <begin position="195"/>
        <end position="211"/>
    </location>
</feature>
<feature type="region of interest" description="Disordered" evidence="1">
    <location>
        <begin position="184"/>
        <end position="242"/>
    </location>
</feature>
<feature type="compositionally biased region" description="Low complexity" evidence="1">
    <location>
        <begin position="105"/>
        <end position="126"/>
    </location>
</feature>
<proteinExistence type="evidence at transcript level"/>
<evidence type="ECO:0000256" key="3">
    <source>
        <dbReference type="SAM" id="SignalP"/>
    </source>
</evidence>
<gene>
    <name evidence="4" type="primary">LOC100183792-003</name>
</gene>
<keyword evidence="2" id="KW-0812">Transmembrane</keyword>
<evidence type="ECO:0000256" key="2">
    <source>
        <dbReference type="SAM" id="Phobius"/>
    </source>
</evidence>
<organism evidence="4">
    <name type="scientific">Phallusia mammillata</name>
    <dbReference type="NCBI Taxonomy" id="59560"/>
    <lineage>
        <taxon>Eukaryota</taxon>
        <taxon>Metazoa</taxon>
        <taxon>Chordata</taxon>
        <taxon>Tunicata</taxon>
        <taxon>Ascidiacea</taxon>
        <taxon>Phlebobranchia</taxon>
        <taxon>Ascidiidae</taxon>
        <taxon>Phallusia</taxon>
    </lineage>
</organism>
<sequence length="416" mass="45754">MLRNYINNLRLIAILLFCWKVTAADHNSAVQNHYTNPCPHLGDELTTYLARLDEVLCCVCPKDSYYVSPCDGSPVFNNTVCKPCREGTGREFSLGPQGIEMCKPIPTTKPKSTTPQPTQITSTSQQNVNDKSEVTKPPGEANAGGWVWVLLGVLVLAVVGFSLWCFIRRSNLCRAAKEPIHSNSVSNVEAGPDASYSSVSTGKSSQQTPLSNKRDSIVSETSSTPDPSKWKNGVQYKQIPESDPGEVITERVVIDHGQATPRKQEALPLRADYPGSTTVSEVPTASRVPQPVYNTDDTLTSQPEPSTCLPVIRDYNNNRAANVQTIKRVFFSMGATINVKIETFQVQYFGSHHGLVEDQISLAKASTEGNAAFLCEVFTKIVSMKGNALDLNEVVNFFKDNAMKLIYDHLVLHLNR</sequence>
<keyword evidence="3" id="KW-0732">Signal</keyword>
<keyword evidence="2" id="KW-0472">Membrane</keyword>
<dbReference type="AlphaFoldDB" id="A0A6F9DIU4"/>
<name>A0A6F9DIU4_9ASCI</name>
<dbReference type="Gene3D" id="2.10.50.10">
    <property type="entry name" value="Tumor Necrosis Factor Receptor, subunit A, domain 2"/>
    <property type="match status" value="1"/>
</dbReference>
<feature type="signal peptide" evidence="3">
    <location>
        <begin position="1"/>
        <end position="24"/>
    </location>
</feature>